<protein>
    <submittedName>
        <fullName evidence="1">Uncharacterized protein</fullName>
    </submittedName>
</protein>
<dbReference type="EMBL" id="OX458332">
    <property type="protein sequence ID" value="CAI8872368.1"/>
    <property type="molecule type" value="Genomic_DNA"/>
</dbReference>
<reference evidence="1" key="1">
    <citation type="submission" date="2023-03" db="EMBL/GenBank/DDBJ databases">
        <authorList>
            <person name="Pearce D."/>
        </authorList>
    </citation>
    <scope>NUCLEOTIDE SEQUENCE</scope>
    <source>
        <strain evidence="1">Mc</strain>
    </source>
</reference>
<proteinExistence type="predicted"/>
<gene>
    <name evidence="1" type="ORF">MCNOR_2898</name>
</gene>
<organism evidence="1 2">
    <name type="scientific">Methylococcus capsulatus</name>
    <dbReference type="NCBI Taxonomy" id="414"/>
    <lineage>
        <taxon>Bacteria</taxon>
        <taxon>Pseudomonadati</taxon>
        <taxon>Pseudomonadota</taxon>
        <taxon>Gammaproteobacteria</taxon>
        <taxon>Methylococcales</taxon>
        <taxon>Methylococcaceae</taxon>
        <taxon>Methylococcus</taxon>
    </lineage>
</organism>
<dbReference type="Proteomes" id="UP001158598">
    <property type="component" value="Chromosome"/>
</dbReference>
<dbReference type="AlphaFoldDB" id="A0AA35UJY3"/>
<accession>A0AA35UJY3</accession>
<evidence type="ECO:0000313" key="1">
    <source>
        <dbReference type="EMBL" id="CAI8872368.1"/>
    </source>
</evidence>
<evidence type="ECO:0000313" key="2">
    <source>
        <dbReference type="Proteomes" id="UP001158598"/>
    </source>
</evidence>
<name>A0AA35UJY3_METCP</name>
<sequence length="27" mass="3045">MLTRVNKITQGELLPPWFFASILPASN</sequence>